<accession>A0A518DC85</accession>
<dbReference type="Proteomes" id="UP000317429">
    <property type="component" value="Chromosome"/>
</dbReference>
<reference evidence="1 2" key="1">
    <citation type="submission" date="2019-02" db="EMBL/GenBank/DDBJ databases">
        <title>Deep-cultivation of Planctomycetes and their phenomic and genomic characterization uncovers novel biology.</title>
        <authorList>
            <person name="Wiegand S."/>
            <person name="Jogler M."/>
            <person name="Boedeker C."/>
            <person name="Pinto D."/>
            <person name="Vollmers J."/>
            <person name="Rivas-Marin E."/>
            <person name="Kohn T."/>
            <person name="Peeters S.H."/>
            <person name="Heuer A."/>
            <person name="Rast P."/>
            <person name="Oberbeckmann S."/>
            <person name="Bunk B."/>
            <person name="Jeske O."/>
            <person name="Meyerdierks A."/>
            <person name="Storesund J.E."/>
            <person name="Kallscheuer N."/>
            <person name="Luecker S."/>
            <person name="Lage O.M."/>
            <person name="Pohl T."/>
            <person name="Merkel B.J."/>
            <person name="Hornburger P."/>
            <person name="Mueller R.-W."/>
            <person name="Bruemmer F."/>
            <person name="Labrenz M."/>
            <person name="Spormann A.M."/>
            <person name="Op den Camp H."/>
            <person name="Overmann J."/>
            <person name="Amann R."/>
            <person name="Jetten M.S.M."/>
            <person name="Mascher T."/>
            <person name="Medema M.H."/>
            <person name="Devos D.P."/>
            <person name="Kaster A.-K."/>
            <person name="Ovreas L."/>
            <person name="Rohde M."/>
            <person name="Galperin M.Y."/>
            <person name="Jogler C."/>
        </authorList>
    </citation>
    <scope>NUCLEOTIDE SEQUENCE [LARGE SCALE GENOMIC DNA]</scope>
    <source>
        <strain evidence="1 2">Pla175</strain>
    </source>
</reference>
<name>A0A518DC85_9BACT</name>
<sequence length="29" mass="3169">MAKCLSMASVDTIFTLPRSRRSVGSVLLE</sequence>
<dbReference type="EMBL" id="CP036291">
    <property type="protein sequence ID" value="QDU89073.1"/>
    <property type="molecule type" value="Genomic_DNA"/>
</dbReference>
<dbReference type="AlphaFoldDB" id="A0A518DC85"/>
<organism evidence="1 2">
    <name type="scientific">Pirellulimonas nuda</name>
    <dbReference type="NCBI Taxonomy" id="2528009"/>
    <lineage>
        <taxon>Bacteria</taxon>
        <taxon>Pseudomonadati</taxon>
        <taxon>Planctomycetota</taxon>
        <taxon>Planctomycetia</taxon>
        <taxon>Pirellulales</taxon>
        <taxon>Lacipirellulaceae</taxon>
        <taxon>Pirellulimonas</taxon>
    </lineage>
</organism>
<evidence type="ECO:0000313" key="1">
    <source>
        <dbReference type="EMBL" id="QDU89073.1"/>
    </source>
</evidence>
<proteinExistence type="predicted"/>
<keyword evidence="2" id="KW-1185">Reference proteome</keyword>
<evidence type="ECO:0000313" key="2">
    <source>
        <dbReference type="Proteomes" id="UP000317429"/>
    </source>
</evidence>
<protein>
    <submittedName>
        <fullName evidence="1">Uncharacterized protein</fullName>
    </submittedName>
</protein>
<gene>
    <name evidence="1" type="ORF">Pla175_24590</name>
</gene>
<dbReference type="KEGG" id="pnd:Pla175_24590"/>